<dbReference type="OrthoDB" id="9799347at2"/>
<dbReference type="InterPro" id="IPR013740">
    <property type="entry name" value="Redoxin"/>
</dbReference>
<dbReference type="Proteomes" id="UP000199495">
    <property type="component" value="Unassembled WGS sequence"/>
</dbReference>
<dbReference type="AlphaFoldDB" id="A0A1G7SFL9"/>
<dbReference type="InterPro" id="IPR036249">
    <property type="entry name" value="Thioredoxin-like_sf"/>
</dbReference>
<name>A0A1G7SFL9_9HYPH</name>
<dbReference type="PANTHER" id="PTHR42852:SF6">
    <property type="entry name" value="THIOL:DISULFIDE INTERCHANGE PROTEIN DSBE"/>
    <property type="match status" value="1"/>
</dbReference>
<reference evidence="7 8" key="1">
    <citation type="submission" date="2016-10" db="EMBL/GenBank/DDBJ databases">
        <authorList>
            <person name="de Groot N.N."/>
        </authorList>
    </citation>
    <scope>NUCLEOTIDE SEQUENCE [LARGE SCALE GENOMIC DNA]</scope>
    <source>
        <strain evidence="7 8">CGMCC 1.10267</strain>
    </source>
</reference>
<dbReference type="CDD" id="cd03010">
    <property type="entry name" value="TlpA_like_DsbE"/>
    <property type="match status" value="1"/>
</dbReference>
<dbReference type="InterPro" id="IPR013766">
    <property type="entry name" value="Thioredoxin_domain"/>
</dbReference>
<gene>
    <name evidence="7" type="ORF">SAMN04487974_101487</name>
</gene>
<evidence type="ECO:0000256" key="3">
    <source>
        <dbReference type="ARBA" id="ARBA00022748"/>
    </source>
</evidence>
<keyword evidence="8" id="KW-1185">Reference proteome</keyword>
<dbReference type="InterPro" id="IPR050553">
    <property type="entry name" value="Thioredoxin_ResA/DsbE_sf"/>
</dbReference>
<dbReference type="RefSeq" id="WP_090590840.1">
    <property type="nucleotide sequence ID" value="NZ_FNCS01000001.1"/>
</dbReference>
<keyword evidence="3" id="KW-0201">Cytochrome c-type biogenesis</keyword>
<evidence type="ECO:0000313" key="8">
    <source>
        <dbReference type="Proteomes" id="UP000199495"/>
    </source>
</evidence>
<evidence type="ECO:0000256" key="5">
    <source>
        <dbReference type="ARBA" id="ARBA00023284"/>
    </source>
</evidence>
<evidence type="ECO:0000313" key="7">
    <source>
        <dbReference type="EMBL" id="SDG21867.1"/>
    </source>
</evidence>
<dbReference type="EMBL" id="FNCS01000001">
    <property type="protein sequence ID" value="SDG21867.1"/>
    <property type="molecule type" value="Genomic_DNA"/>
</dbReference>
<dbReference type="InterPro" id="IPR017937">
    <property type="entry name" value="Thioredoxin_CS"/>
</dbReference>
<comment type="subcellular location">
    <subcellularLocation>
        <location evidence="1">Cell envelope</location>
    </subcellularLocation>
</comment>
<dbReference type="PROSITE" id="PS51352">
    <property type="entry name" value="THIOREDOXIN_2"/>
    <property type="match status" value="1"/>
</dbReference>
<dbReference type="PROSITE" id="PS00194">
    <property type="entry name" value="THIOREDOXIN_1"/>
    <property type="match status" value="1"/>
</dbReference>
<dbReference type="PANTHER" id="PTHR42852">
    <property type="entry name" value="THIOL:DISULFIDE INTERCHANGE PROTEIN DSBE"/>
    <property type="match status" value="1"/>
</dbReference>
<feature type="domain" description="Thioredoxin" evidence="6">
    <location>
        <begin position="38"/>
        <end position="177"/>
    </location>
</feature>
<evidence type="ECO:0000256" key="2">
    <source>
        <dbReference type="ARBA" id="ARBA00007758"/>
    </source>
</evidence>
<evidence type="ECO:0000256" key="1">
    <source>
        <dbReference type="ARBA" id="ARBA00004196"/>
    </source>
</evidence>
<dbReference type="GO" id="GO:0030288">
    <property type="term" value="C:outer membrane-bounded periplasmic space"/>
    <property type="evidence" value="ECO:0007669"/>
    <property type="project" value="InterPro"/>
</dbReference>
<dbReference type="GO" id="GO:0015036">
    <property type="term" value="F:disulfide oxidoreductase activity"/>
    <property type="evidence" value="ECO:0007669"/>
    <property type="project" value="InterPro"/>
</dbReference>
<evidence type="ECO:0000256" key="4">
    <source>
        <dbReference type="ARBA" id="ARBA00023157"/>
    </source>
</evidence>
<dbReference type="NCBIfam" id="TIGR00385">
    <property type="entry name" value="dsbE"/>
    <property type="match status" value="1"/>
</dbReference>
<dbReference type="GO" id="GO:0017004">
    <property type="term" value="P:cytochrome complex assembly"/>
    <property type="evidence" value="ECO:0007669"/>
    <property type="project" value="UniProtKB-KW"/>
</dbReference>
<sequence length="183" mass="19589">MTRPVRIALAILPLVVLVALLGVFATQMGRSTSFVPSALLDKPVPDFALAAVEGHDQPGFATADLSGQGVVVVNVFASWCVPCRDEHPMLMDLAQRDVLIYGINYDDPADNARAFLAELGNPYDAVGSDRDRRVGIEWGVYGVPETFVVDNDGVIRFKHVGPLDADSYENVLLPAIAAAAEPA</sequence>
<keyword evidence="5" id="KW-0676">Redox-active center</keyword>
<keyword evidence="4" id="KW-1015">Disulfide bond</keyword>
<dbReference type="Pfam" id="PF08534">
    <property type="entry name" value="Redoxin"/>
    <property type="match status" value="1"/>
</dbReference>
<dbReference type="InterPro" id="IPR004799">
    <property type="entry name" value="Periplasmic_diS_OxRdtase_DsbE"/>
</dbReference>
<protein>
    <submittedName>
        <fullName evidence="7">Cytochrome c biogenesis protein CcmG, thiol:disulfide interchange protein DsbE</fullName>
    </submittedName>
</protein>
<dbReference type="STRING" id="440168.SAMN04487974_101487"/>
<evidence type="ECO:0000259" key="6">
    <source>
        <dbReference type="PROSITE" id="PS51352"/>
    </source>
</evidence>
<proteinExistence type="inferred from homology"/>
<accession>A0A1G7SFL9</accession>
<dbReference type="SUPFAM" id="SSF52833">
    <property type="entry name" value="Thioredoxin-like"/>
    <property type="match status" value="1"/>
</dbReference>
<comment type="similarity">
    <text evidence="2">Belongs to the thioredoxin family. DsbE subfamily.</text>
</comment>
<dbReference type="Gene3D" id="3.40.30.10">
    <property type="entry name" value="Glutaredoxin"/>
    <property type="match status" value="1"/>
</dbReference>
<organism evidence="7 8">
    <name type="scientific">Pelagibacterium luteolum</name>
    <dbReference type="NCBI Taxonomy" id="440168"/>
    <lineage>
        <taxon>Bacteria</taxon>
        <taxon>Pseudomonadati</taxon>
        <taxon>Pseudomonadota</taxon>
        <taxon>Alphaproteobacteria</taxon>
        <taxon>Hyphomicrobiales</taxon>
        <taxon>Devosiaceae</taxon>
        <taxon>Pelagibacterium</taxon>
    </lineage>
</organism>